<keyword evidence="8" id="KW-1133">Transmembrane helix</keyword>
<evidence type="ECO:0000256" key="4">
    <source>
        <dbReference type="ARBA" id="ARBA00010617"/>
    </source>
</evidence>
<keyword evidence="12" id="KW-0472">Membrane</keyword>
<evidence type="ECO:0000313" key="14">
    <source>
        <dbReference type="EMBL" id="KAL0954819.1"/>
    </source>
</evidence>
<reference evidence="15" key="1">
    <citation type="submission" date="2024-06" db="EMBL/GenBank/DDBJ databases">
        <title>Multi-omics analyses provide insights into the biosynthesis of the anticancer antibiotic pleurotin in Hohenbuehelia grisea.</title>
        <authorList>
            <person name="Weaver J.A."/>
            <person name="Alberti F."/>
        </authorList>
    </citation>
    <scope>NUCLEOTIDE SEQUENCE [LARGE SCALE GENOMIC DNA]</scope>
    <source>
        <strain evidence="15">T-177</strain>
    </source>
</reference>
<keyword evidence="6" id="KW-0812">Transmembrane</keyword>
<accession>A0ABR3JGR2</accession>
<dbReference type="InterPro" id="IPR050121">
    <property type="entry name" value="Cytochrome_P450_monoxygenase"/>
</dbReference>
<evidence type="ECO:0000313" key="15">
    <source>
        <dbReference type="Proteomes" id="UP001556367"/>
    </source>
</evidence>
<feature type="chain" id="PRO_5047247413" description="Cytochrome P450" evidence="13">
    <location>
        <begin position="21"/>
        <end position="323"/>
    </location>
</feature>
<evidence type="ECO:0000256" key="3">
    <source>
        <dbReference type="ARBA" id="ARBA00004721"/>
    </source>
</evidence>
<comment type="caution">
    <text evidence="14">The sequence shown here is derived from an EMBL/GenBank/DDBJ whole genome shotgun (WGS) entry which is preliminary data.</text>
</comment>
<evidence type="ECO:0000256" key="10">
    <source>
        <dbReference type="ARBA" id="ARBA00023004"/>
    </source>
</evidence>
<organism evidence="14 15">
    <name type="scientific">Hohenbuehelia grisea</name>
    <dbReference type="NCBI Taxonomy" id="104357"/>
    <lineage>
        <taxon>Eukaryota</taxon>
        <taxon>Fungi</taxon>
        <taxon>Dikarya</taxon>
        <taxon>Basidiomycota</taxon>
        <taxon>Agaricomycotina</taxon>
        <taxon>Agaricomycetes</taxon>
        <taxon>Agaricomycetidae</taxon>
        <taxon>Agaricales</taxon>
        <taxon>Pleurotineae</taxon>
        <taxon>Pleurotaceae</taxon>
        <taxon>Hohenbuehelia</taxon>
    </lineage>
</organism>
<protein>
    <recommendedName>
        <fullName evidence="16">Cytochrome P450</fullName>
    </recommendedName>
</protein>
<keyword evidence="11" id="KW-0503">Monooxygenase</keyword>
<keyword evidence="9" id="KW-0560">Oxidoreductase</keyword>
<dbReference type="PANTHER" id="PTHR24305:SF166">
    <property type="entry name" value="CYTOCHROME P450 12A4, MITOCHONDRIAL-RELATED"/>
    <property type="match status" value="1"/>
</dbReference>
<keyword evidence="15" id="KW-1185">Reference proteome</keyword>
<comment type="cofactor">
    <cofactor evidence="1">
        <name>heme</name>
        <dbReference type="ChEBI" id="CHEBI:30413"/>
    </cofactor>
</comment>
<dbReference type="PANTHER" id="PTHR24305">
    <property type="entry name" value="CYTOCHROME P450"/>
    <property type="match status" value="1"/>
</dbReference>
<dbReference type="Proteomes" id="UP001556367">
    <property type="component" value="Unassembled WGS sequence"/>
</dbReference>
<dbReference type="SUPFAM" id="SSF48264">
    <property type="entry name" value="Cytochrome P450"/>
    <property type="match status" value="1"/>
</dbReference>
<gene>
    <name evidence="14" type="ORF">HGRIS_003764</name>
</gene>
<evidence type="ECO:0000256" key="2">
    <source>
        <dbReference type="ARBA" id="ARBA00004370"/>
    </source>
</evidence>
<dbReference type="Gene3D" id="1.10.630.10">
    <property type="entry name" value="Cytochrome P450"/>
    <property type="match status" value="1"/>
</dbReference>
<proteinExistence type="inferred from homology"/>
<dbReference type="InterPro" id="IPR036396">
    <property type="entry name" value="Cyt_P450_sf"/>
</dbReference>
<keyword evidence="10" id="KW-0408">Iron</keyword>
<evidence type="ECO:0000256" key="12">
    <source>
        <dbReference type="ARBA" id="ARBA00023136"/>
    </source>
</evidence>
<evidence type="ECO:0000256" key="11">
    <source>
        <dbReference type="ARBA" id="ARBA00023033"/>
    </source>
</evidence>
<evidence type="ECO:0000256" key="7">
    <source>
        <dbReference type="ARBA" id="ARBA00022723"/>
    </source>
</evidence>
<keyword evidence="13" id="KW-0732">Signal</keyword>
<evidence type="ECO:0000256" key="9">
    <source>
        <dbReference type="ARBA" id="ARBA00023002"/>
    </source>
</evidence>
<dbReference type="Pfam" id="PF00067">
    <property type="entry name" value="p450"/>
    <property type="match status" value="1"/>
</dbReference>
<evidence type="ECO:0008006" key="16">
    <source>
        <dbReference type="Google" id="ProtNLM"/>
    </source>
</evidence>
<comment type="pathway">
    <text evidence="3">Secondary metabolite biosynthesis; terpenoid biosynthesis.</text>
</comment>
<dbReference type="InterPro" id="IPR001128">
    <property type="entry name" value="Cyt_P450"/>
</dbReference>
<evidence type="ECO:0000256" key="5">
    <source>
        <dbReference type="ARBA" id="ARBA00022617"/>
    </source>
</evidence>
<dbReference type="EMBL" id="JASNQZ010000007">
    <property type="protein sequence ID" value="KAL0954819.1"/>
    <property type="molecule type" value="Genomic_DNA"/>
</dbReference>
<evidence type="ECO:0000256" key="13">
    <source>
        <dbReference type="SAM" id="SignalP"/>
    </source>
</evidence>
<comment type="similarity">
    <text evidence="4">Belongs to the cytochrome P450 family.</text>
</comment>
<keyword evidence="7" id="KW-0479">Metal-binding</keyword>
<feature type="signal peptide" evidence="13">
    <location>
        <begin position="1"/>
        <end position="20"/>
    </location>
</feature>
<evidence type="ECO:0000256" key="1">
    <source>
        <dbReference type="ARBA" id="ARBA00001971"/>
    </source>
</evidence>
<keyword evidence="5" id="KW-0349">Heme</keyword>
<evidence type="ECO:0000256" key="6">
    <source>
        <dbReference type="ARBA" id="ARBA00022692"/>
    </source>
</evidence>
<evidence type="ECO:0000256" key="8">
    <source>
        <dbReference type="ARBA" id="ARBA00022989"/>
    </source>
</evidence>
<sequence length="323" mass="36682">MIFSLLSCLLAIVPFGLVWAVCRQLRHIYRQRSLSNIPGPRSQSILTGNIGQIFNARGWGFHEAIAKQFGGVVRINGLFGDASLYVYDPKALHHIVLKDQDIYHETDLFIQGNRLIWGLGLLSTEGDHHKRQRKMINPVFSAAHMREMLPIFYEIAHQLQDTLSTKLESAPQEIDMLRWMSRTAVEIIGQSGLGYSFDSLKGDDAEHPYINVMKRLMPTLFSIPVARNLLPWFTNLGPASFRRAVVNLIPWKKLHDLRDMSDYMQKVSVQILESKRRAIEQGDDVVLQQVGRGKDILSILLRANLDASDTEKLPEEDVIGQIS</sequence>
<comment type="subcellular location">
    <subcellularLocation>
        <location evidence="2">Membrane</location>
    </subcellularLocation>
</comment>
<name>A0ABR3JGR2_9AGAR</name>